<dbReference type="Gene3D" id="3.40.50.1820">
    <property type="entry name" value="alpha/beta hydrolase"/>
    <property type="match status" value="1"/>
</dbReference>
<keyword evidence="3" id="KW-1185">Reference proteome</keyword>
<dbReference type="PRINTS" id="PR00111">
    <property type="entry name" value="ABHYDROLASE"/>
</dbReference>
<protein>
    <submittedName>
        <fullName evidence="2">3-oxoadipate enol-lactonase</fullName>
    </submittedName>
</protein>
<dbReference type="Proteomes" id="UP000316471">
    <property type="component" value="Unassembled WGS sequence"/>
</dbReference>
<name>A0A562LVM3_9GAMM</name>
<dbReference type="RefSeq" id="WP_144814070.1">
    <property type="nucleotide sequence ID" value="NZ_VLKP01000005.1"/>
</dbReference>
<evidence type="ECO:0000259" key="1">
    <source>
        <dbReference type="Pfam" id="PF00561"/>
    </source>
</evidence>
<dbReference type="SUPFAM" id="SSF53474">
    <property type="entry name" value="alpha/beta-Hydrolases"/>
    <property type="match status" value="1"/>
</dbReference>
<dbReference type="InterPro" id="IPR000073">
    <property type="entry name" value="AB_hydrolase_1"/>
</dbReference>
<dbReference type="NCBIfam" id="TIGR02427">
    <property type="entry name" value="protocat_pcaD"/>
    <property type="match status" value="1"/>
</dbReference>
<feature type="domain" description="AB hydrolase-1" evidence="1">
    <location>
        <begin position="31"/>
        <end position="248"/>
    </location>
</feature>
<organism evidence="2 3">
    <name type="scientific">Aerolutibacter ruishenii</name>
    <dbReference type="NCBI Taxonomy" id="686800"/>
    <lineage>
        <taxon>Bacteria</taxon>
        <taxon>Pseudomonadati</taxon>
        <taxon>Pseudomonadota</taxon>
        <taxon>Gammaproteobacteria</taxon>
        <taxon>Lysobacterales</taxon>
        <taxon>Lysobacteraceae</taxon>
        <taxon>Aerolutibacter</taxon>
    </lineage>
</organism>
<dbReference type="InterPro" id="IPR029058">
    <property type="entry name" value="AB_hydrolase_fold"/>
</dbReference>
<proteinExistence type="predicted"/>
<dbReference type="OrthoDB" id="9793083at2"/>
<dbReference type="GO" id="GO:0042952">
    <property type="term" value="P:beta-ketoadipate pathway"/>
    <property type="evidence" value="ECO:0007669"/>
    <property type="project" value="InterPro"/>
</dbReference>
<dbReference type="Pfam" id="PF00561">
    <property type="entry name" value="Abhydrolase_1"/>
    <property type="match status" value="1"/>
</dbReference>
<dbReference type="AlphaFoldDB" id="A0A562LVM3"/>
<dbReference type="GO" id="GO:0047570">
    <property type="term" value="F:3-oxoadipate enol-lactonase activity"/>
    <property type="evidence" value="ECO:0007669"/>
    <property type="project" value="InterPro"/>
</dbReference>
<evidence type="ECO:0000313" key="3">
    <source>
        <dbReference type="Proteomes" id="UP000316471"/>
    </source>
</evidence>
<sequence>MNAVAIPQANAFFDAGHVHLHYRIDGREGAPWLVLSNSLGTDLTMWDPQVDALAAHYRILRYDRRGHGLSSSPVGAYTMADLGGDVLALMDAVGIQRAHFCGLSIGGLVGQWLALNAPHRLGRVVLASTAACIGSAEGWYARIAQVRERGLASLLDGTADRWFTPAYAQAHPERVRDTLARFAATDAEGYAGCCAALATADFRRDLAQVSLPVLALAGRDDPVTPPADLQAIARGVADGRYADVAGRHLCNVESPEAFTAAVQAFLAG</sequence>
<comment type="caution">
    <text evidence="2">The sequence shown here is derived from an EMBL/GenBank/DDBJ whole genome shotgun (WGS) entry which is preliminary data.</text>
</comment>
<dbReference type="InterPro" id="IPR026968">
    <property type="entry name" value="PcaD/CatD"/>
</dbReference>
<reference evidence="2 3" key="1">
    <citation type="journal article" date="2015" name="Stand. Genomic Sci.">
        <title>Genomic Encyclopedia of Bacterial and Archaeal Type Strains, Phase III: the genomes of soil and plant-associated and newly described type strains.</title>
        <authorList>
            <person name="Whitman W.B."/>
            <person name="Woyke T."/>
            <person name="Klenk H.P."/>
            <person name="Zhou Y."/>
            <person name="Lilburn T.G."/>
            <person name="Beck B.J."/>
            <person name="De Vos P."/>
            <person name="Vandamme P."/>
            <person name="Eisen J.A."/>
            <person name="Garrity G."/>
            <person name="Hugenholtz P."/>
            <person name="Kyrpides N.C."/>
        </authorList>
    </citation>
    <scope>NUCLEOTIDE SEQUENCE [LARGE SCALE GENOMIC DNA]</scope>
    <source>
        <strain evidence="2 3">CGMCC 1.10136</strain>
    </source>
</reference>
<accession>A0A562LVM3</accession>
<dbReference type="InterPro" id="IPR050471">
    <property type="entry name" value="AB_hydrolase"/>
</dbReference>
<dbReference type="PANTHER" id="PTHR43433:SF5">
    <property type="entry name" value="AB HYDROLASE-1 DOMAIN-CONTAINING PROTEIN"/>
    <property type="match status" value="1"/>
</dbReference>
<dbReference type="EMBL" id="VLKP01000005">
    <property type="protein sequence ID" value="TWI11642.1"/>
    <property type="molecule type" value="Genomic_DNA"/>
</dbReference>
<evidence type="ECO:0000313" key="2">
    <source>
        <dbReference type="EMBL" id="TWI11642.1"/>
    </source>
</evidence>
<gene>
    <name evidence="2" type="ORF">IP93_01544</name>
</gene>
<dbReference type="PANTHER" id="PTHR43433">
    <property type="entry name" value="HYDROLASE, ALPHA/BETA FOLD FAMILY PROTEIN"/>
    <property type="match status" value="1"/>
</dbReference>